<gene>
    <name evidence="2" type="ORF">RFI_37119</name>
</gene>
<feature type="compositionally biased region" description="Polar residues" evidence="1">
    <location>
        <begin position="191"/>
        <end position="209"/>
    </location>
</feature>
<evidence type="ECO:0000313" key="3">
    <source>
        <dbReference type="Proteomes" id="UP000023152"/>
    </source>
</evidence>
<feature type="compositionally biased region" description="Basic and acidic residues" evidence="1">
    <location>
        <begin position="217"/>
        <end position="231"/>
    </location>
</feature>
<dbReference type="EMBL" id="ASPP01041343">
    <property type="protein sequence ID" value="ETO00328.1"/>
    <property type="molecule type" value="Genomic_DNA"/>
</dbReference>
<comment type="caution">
    <text evidence="2">The sequence shown here is derived from an EMBL/GenBank/DDBJ whole genome shotgun (WGS) entry which is preliminary data.</text>
</comment>
<feature type="region of interest" description="Disordered" evidence="1">
    <location>
        <begin position="171"/>
        <end position="249"/>
    </location>
</feature>
<reference evidence="2 3" key="1">
    <citation type="journal article" date="2013" name="Curr. Biol.">
        <title>The Genome of the Foraminiferan Reticulomyxa filosa.</title>
        <authorList>
            <person name="Glockner G."/>
            <person name="Hulsmann N."/>
            <person name="Schleicher M."/>
            <person name="Noegel A.A."/>
            <person name="Eichinger L."/>
            <person name="Gallinger C."/>
            <person name="Pawlowski J."/>
            <person name="Sierra R."/>
            <person name="Euteneuer U."/>
            <person name="Pillet L."/>
            <person name="Moustafa A."/>
            <person name="Platzer M."/>
            <person name="Groth M."/>
            <person name="Szafranski K."/>
            <person name="Schliwa M."/>
        </authorList>
    </citation>
    <scope>NUCLEOTIDE SEQUENCE [LARGE SCALE GENOMIC DNA]</scope>
</reference>
<sequence>MGKAGGMQPRHRPSQRQGFWELYKHRMENSASASSKANNNNNNNNNDNDNDNQTNSNENRLDGNIMDAPLSREGILEALHLYSILKGFGMKMELILPTALQHDIEPFIQAKDSNFYRHKVSTLLQTIQNFKLDVVNSSPSSPPISISTATGQHHYHCHSHRQKYLVRSQSKTLTTTSAPVQGEGHPIANDTAANKGSRTVPEQSGTLSEPKQAEINIEEKEKEKEKEEASKDNNSNSNNGNENVLKEKE</sequence>
<protein>
    <submittedName>
        <fullName evidence="2">Ras guanine nucleotide exchange factor</fullName>
    </submittedName>
</protein>
<dbReference type="AlphaFoldDB" id="X6LEA0"/>
<name>X6LEA0_RETFI</name>
<feature type="region of interest" description="Disordered" evidence="1">
    <location>
        <begin position="1"/>
        <end position="64"/>
    </location>
</feature>
<dbReference type="Proteomes" id="UP000023152">
    <property type="component" value="Unassembled WGS sequence"/>
</dbReference>
<feature type="compositionally biased region" description="Low complexity" evidence="1">
    <location>
        <begin position="29"/>
        <end position="58"/>
    </location>
</feature>
<keyword evidence="3" id="KW-1185">Reference proteome</keyword>
<proteinExistence type="predicted"/>
<organism evidence="2 3">
    <name type="scientific">Reticulomyxa filosa</name>
    <dbReference type="NCBI Taxonomy" id="46433"/>
    <lineage>
        <taxon>Eukaryota</taxon>
        <taxon>Sar</taxon>
        <taxon>Rhizaria</taxon>
        <taxon>Retaria</taxon>
        <taxon>Foraminifera</taxon>
        <taxon>Monothalamids</taxon>
        <taxon>Reticulomyxidae</taxon>
        <taxon>Reticulomyxa</taxon>
    </lineage>
</organism>
<evidence type="ECO:0000313" key="2">
    <source>
        <dbReference type="EMBL" id="ETO00328.1"/>
    </source>
</evidence>
<feature type="compositionally biased region" description="Low complexity" evidence="1">
    <location>
        <begin position="232"/>
        <end position="243"/>
    </location>
</feature>
<accession>X6LEA0</accession>
<evidence type="ECO:0000256" key="1">
    <source>
        <dbReference type="SAM" id="MobiDB-lite"/>
    </source>
</evidence>